<comment type="caution">
    <text evidence="2">The sequence shown here is derived from an EMBL/GenBank/DDBJ whole genome shotgun (WGS) entry which is preliminary data.</text>
</comment>
<protein>
    <submittedName>
        <fullName evidence="2">Uncharacterized protein</fullName>
    </submittedName>
</protein>
<feature type="compositionally biased region" description="Low complexity" evidence="1">
    <location>
        <begin position="43"/>
        <end position="69"/>
    </location>
</feature>
<feature type="region of interest" description="Disordered" evidence="1">
    <location>
        <begin position="43"/>
        <end position="120"/>
    </location>
</feature>
<dbReference type="EMBL" id="CAKLBY020000031">
    <property type="protein sequence ID" value="CAK7907013.1"/>
    <property type="molecule type" value="Genomic_DNA"/>
</dbReference>
<name>A0AAV1TAY7_9STRA</name>
<evidence type="ECO:0000256" key="1">
    <source>
        <dbReference type="SAM" id="MobiDB-lite"/>
    </source>
</evidence>
<accession>A0AAV1TAY7</accession>
<evidence type="ECO:0000313" key="2">
    <source>
        <dbReference type="EMBL" id="CAK7907013.1"/>
    </source>
</evidence>
<proteinExistence type="predicted"/>
<gene>
    <name evidence="2" type="ORF">PM001_LOCUS3448</name>
</gene>
<dbReference type="AlphaFoldDB" id="A0AAV1TAY7"/>
<reference evidence="2" key="1">
    <citation type="submission" date="2024-01" db="EMBL/GenBank/DDBJ databases">
        <authorList>
            <person name="Webb A."/>
        </authorList>
    </citation>
    <scope>NUCLEOTIDE SEQUENCE</scope>
    <source>
        <strain evidence="2">Pm1</strain>
    </source>
</reference>
<evidence type="ECO:0000313" key="3">
    <source>
        <dbReference type="Proteomes" id="UP001162060"/>
    </source>
</evidence>
<organism evidence="2 3">
    <name type="scientific">Peronospora matthiolae</name>
    <dbReference type="NCBI Taxonomy" id="2874970"/>
    <lineage>
        <taxon>Eukaryota</taxon>
        <taxon>Sar</taxon>
        <taxon>Stramenopiles</taxon>
        <taxon>Oomycota</taxon>
        <taxon>Peronosporomycetes</taxon>
        <taxon>Peronosporales</taxon>
        <taxon>Peronosporaceae</taxon>
        <taxon>Peronospora</taxon>
    </lineage>
</organism>
<dbReference type="Proteomes" id="UP001162060">
    <property type="component" value="Unassembled WGS sequence"/>
</dbReference>
<sequence length="120" mass="11859">MWCAAEAAKKAFACMLAAKKSIPLAPAAGDPLPTVAIEQQAVPVVSSPGGEPPRATDASAASAANVVTHNADEPVRELIYSGESDDVSNSKAAPPASGSSGAGTARSRSNGSGERGGIRS</sequence>
<feature type="compositionally biased region" description="Low complexity" evidence="1">
    <location>
        <begin position="89"/>
        <end position="112"/>
    </location>
</feature>